<keyword evidence="5" id="KW-0732">Signal</keyword>
<evidence type="ECO:0000256" key="5">
    <source>
        <dbReference type="SAM" id="SignalP"/>
    </source>
</evidence>
<dbReference type="Proteomes" id="UP000184292">
    <property type="component" value="Unassembled WGS sequence"/>
</dbReference>
<feature type="signal peptide" evidence="5">
    <location>
        <begin position="1"/>
        <end position="17"/>
    </location>
</feature>
<feature type="chain" id="PRO_5012770828" evidence="5">
    <location>
        <begin position="18"/>
        <end position="310"/>
    </location>
</feature>
<protein>
    <submittedName>
        <fullName evidence="7">OmpA-OmpF porin, OOP family</fullName>
    </submittedName>
</protein>
<evidence type="ECO:0000256" key="3">
    <source>
        <dbReference type="ARBA" id="ARBA00023237"/>
    </source>
</evidence>
<evidence type="ECO:0000313" key="7">
    <source>
        <dbReference type="EMBL" id="SHI89111.1"/>
    </source>
</evidence>
<keyword evidence="8" id="KW-1185">Reference proteome</keyword>
<feature type="domain" description="OmpA-like" evidence="6">
    <location>
        <begin position="194"/>
        <end position="310"/>
    </location>
</feature>
<proteinExistence type="predicted"/>
<dbReference type="EMBL" id="FQYO01000003">
    <property type="protein sequence ID" value="SHI89111.1"/>
    <property type="molecule type" value="Genomic_DNA"/>
</dbReference>
<evidence type="ECO:0000256" key="4">
    <source>
        <dbReference type="PROSITE-ProRule" id="PRU00473"/>
    </source>
</evidence>
<evidence type="ECO:0000256" key="2">
    <source>
        <dbReference type="ARBA" id="ARBA00023136"/>
    </source>
</evidence>
<sequence length="310" mass="31305">MRGRAALLVLLWPLAGAAQDPAAMPALDLPANARLALEESLPGPLRLATGPWDGTIPRAEVAGPVDRQVWQIAATGLTTAQIADRIARAAEAAGFAPLFACGATACGGFDFRFALDTAAPPALHVDLGDYRYLAARRVDGAAIEAVVSRTARTGFVQLSLAGGAEAADAAPPIGGAPGPVPGGAPAGGLGAALVAEGHVVLTGLDFATGQAALAEGPVPALADLADWLAAHPDARIALVGHTDADGPLELNIALSHRRAEAVRDRLVGVHGAEAARIETGGMGWLAPRASNLDPGGREANRRVEAILLAP</sequence>
<comment type="subcellular location">
    <subcellularLocation>
        <location evidence="1">Cell outer membrane</location>
    </subcellularLocation>
</comment>
<name>A0A1M6EUE7_9RHOB</name>
<dbReference type="InterPro" id="IPR036737">
    <property type="entry name" value="OmpA-like_sf"/>
</dbReference>
<dbReference type="AlphaFoldDB" id="A0A1M6EUE7"/>
<evidence type="ECO:0000313" key="8">
    <source>
        <dbReference type="Proteomes" id="UP000184292"/>
    </source>
</evidence>
<keyword evidence="3" id="KW-0998">Cell outer membrane</keyword>
<dbReference type="GO" id="GO:0009279">
    <property type="term" value="C:cell outer membrane"/>
    <property type="evidence" value="ECO:0007669"/>
    <property type="project" value="UniProtKB-SubCell"/>
</dbReference>
<evidence type="ECO:0000256" key="1">
    <source>
        <dbReference type="ARBA" id="ARBA00004442"/>
    </source>
</evidence>
<dbReference type="STRING" id="1447782.SAMN05444417_2182"/>
<dbReference type="PANTHER" id="PTHR30329">
    <property type="entry name" value="STATOR ELEMENT OF FLAGELLAR MOTOR COMPLEX"/>
    <property type="match status" value="1"/>
</dbReference>
<dbReference type="Pfam" id="PF00691">
    <property type="entry name" value="OmpA"/>
    <property type="match status" value="1"/>
</dbReference>
<dbReference type="PROSITE" id="PS51123">
    <property type="entry name" value="OMPA_2"/>
    <property type="match status" value="1"/>
</dbReference>
<dbReference type="InterPro" id="IPR006665">
    <property type="entry name" value="OmpA-like"/>
</dbReference>
<gene>
    <name evidence="7" type="ORF">SAMN05444417_2182</name>
</gene>
<dbReference type="Gene3D" id="3.30.1330.60">
    <property type="entry name" value="OmpA-like domain"/>
    <property type="match status" value="1"/>
</dbReference>
<dbReference type="PANTHER" id="PTHR30329:SF21">
    <property type="entry name" value="LIPOPROTEIN YIAD-RELATED"/>
    <property type="match status" value="1"/>
</dbReference>
<organism evidence="7 8">
    <name type="scientific">Wenxinia saemankumensis</name>
    <dbReference type="NCBI Taxonomy" id="1447782"/>
    <lineage>
        <taxon>Bacteria</taxon>
        <taxon>Pseudomonadati</taxon>
        <taxon>Pseudomonadota</taxon>
        <taxon>Alphaproteobacteria</taxon>
        <taxon>Rhodobacterales</taxon>
        <taxon>Roseobacteraceae</taxon>
        <taxon>Wenxinia</taxon>
    </lineage>
</organism>
<dbReference type="SUPFAM" id="SSF103088">
    <property type="entry name" value="OmpA-like"/>
    <property type="match status" value="1"/>
</dbReference>
<reference evidence="7 8" key="1">
    <citation type="submission" date="2016-11" db="EMBL/GenBank/DDBJ databases">
        <authorList>
            <person name="Jaros S."/>
            <person name="Januszkiewicz K."/>
            <person name="Wedrychowicz H."/>
        </authorList>
    </citation>
    <scope>NUCLEOTIDE SEQUENCE [LARGE SCALE GENOMIC DNA]</scope>
    <source>
        <strain evidence="7 8">DSM 100565</strain>
    </source>
</reference>
<evidence type="ECO:0000259" key="6">
    <source>
        <dbReference type="PROSITE" id="PS51123"/>
    </source>
</evidence>
<dbReference type="CDD" id="cd07185">
    <property type="entry name" value="OmpA_C-like"/>
    <property type="match status" value="1"/>
</dbReference>
<accession>A0A1M6EUE7</accession>
<dbReference type="RefSeq" id="WP_139300529.1">
    <property type="nucleotide sequence ID" value="NZ_FQYO01000003.1"/>
</dbReference>
<dbReference type="InterPro" id="IPR050330">
    <property type="entry name" value="Bact_OuterMem_StrucFunc"/>
</dbReference>
<dbReference type="PRINTS" id="PR01021">
    <property type="entry name" value="OMPADOMAIN"/>
</dbReference>
<dbReference type="OrthoDB" id="9792021at2"/>
<dbReference type="InterPro" id="IPR006664">
    <property type="entry name" value="OMP_bac"/>
</dbReference>
<keyword evidence="2 4" id="KW-0472">Membrane</keyword>